<evidence type="ECO:0000313" key="9">
    <source>
        <dbReference type="Proteomes" id="UP000007110"/>
    </source>
</evidence>
<dbReference type="InterPro" id="IPR052323">
    <property type="entry name" value="LRP2-binding"/>
</dbReference>
<keyword evidence="9" id="KW-1185">Reference proteome</keyword>
<dbReference type="AlphaFoldDB" id="A0A7M7HQH6"/>
<comment type="function">
    <text evidence="5">May act as an adapter that regulates LRP2 function.</text>
</comment>
<protein>
    <recommendedName>
        <fullName evidence="6">LRP2-binding protein</fullName>
    </recommendedName>
</protein>
<proteinExistence type="predicted"/>
<dbReference type="OMA" id="TDHYTHA"/>
<dbReference type="Gene3D" id="1.25.40.10">
    <property type="entry name" value="Tetratricopeptide repeat domain"/>
    <property type="match status" value="3"/>
</dbReference>
<dbReference type="EnsemblMetazoa" id="XM_011684871">
    <property type="protein sequence ID" value="XP_011683173"/>
    <property type="gene ID" value="LOC592640"/>
</dbReference>
<evidence type="ECO:0000313" key="8">
    <source>
        <dbReference type="EnsemblMetazoa" id="XP_011683173"/>
    </source>
</evidence>
<dbReference type="RefSeq" id="XP_011683173.1">
    <property type="nucleotide sequence ID" value="XM_011684871.2"/>
</dbReference>
<evidence type="ECO:0000256" key="1">
    <source>
        <dbReference type="ARBA" id="ARBA00004496"/>
    </source>
</evidence>
<dbReference type="SMART" id="SM00671">
    <property type="entry name" value="SEL1"/>
    <property type="match status" value="5"/>
</dbReference>
<dbReference type="Pfam" id="PF08238">
    <property type="entry name" value="Sel1"/>
    <property type="match status" value="5"/>
</dbReference>
<comment type="subcellular location">
    <subcellularLocation>
        <location evidence="1">Cytoplasm</location>
    </subcellularLocation>
</comment>
<dbReference type="SUPFAM" id="SSF81901">
    <property type="entry name" value="HCP-like"/>
    <property type="match status" value="1"/>
</dbReference>
<reference evidence="9" key="1">
    <citation type="submission" date="2015-02" db="EMBL/GenBank/DDBJ databases">
        <title>Genome sequencing for Strongylocentrotus purpuratus.</title>
        <authorList>
            <person name="Murali S."/>
            <person name="Liu Y."/>
            <person name="Vee V."/>
            <person name="English A."/>
            <person name="Wang M."/>
            <person name="Skinner E."/>
            <person name="Han Y."/>
            <person name="Muzny D.M."/>
            <person name="Worley K.C."/>
            <person name="Gibbs R.A."/>
        </authorList>
    </citation>
    <scope>NUCLEOTIDE SEQUENCE</scope>
</reference>
<dbReference type="PANTHER" id="PTHR44554">
    <property type="entry name" value="LRP2-BINDING PROTEIN"/>
    <property type="match status" value="1"/>
</dbReference>
<dbReference type="GeneID" id="592640"/>
<organism evidence="8 9">
    <name type="scientific">Strongylocentrotus purpuratus</name>
    <name type="common">Purple sea urchin</name>
    <dbReference type="NCBI Taxonomy" id="7668"/>
    <lineage>
        <taxon>Eukaryota</taxon>
        <taxon>Metazoa</taxon>
        <taxon>Echinodermata</taxon>
        <taxon>Eleutherozoa</taxon>
        <taxon>Echinozoa</taxon>
        <taxon>Echinoidea</taxon>
        <taxon>Euechinoidea</taxon>
        <taxon>Echinacea</taxon>
        <taxon>Camarodonta</taxon>
        <taxon>Echinidea</taxon>
        <taxon>Strongylocentrotidae</taxon>
        <taxon>Strongylocentrotus</taxon>
    </lineage>
</organism>
<dbReference type="InterPro" id="IPR011990">
    <property type="entry name" value="TPR-like_helical_dom_sf"/>
</dbReference>
<evidence type="ECO:0000256" key="7">
    <source>
        <dbReference type="SAM" id="MobiDB-lite"/>
    </source>
</evidence>
<evidence type="ECO:0000256" key="5">
    <source>
        <dbReference type="ARBA" id="ARBA00037614"/>
    </source>
</evidence>
<evidence type="ECO:0000256" key="6">
    <source>
        <dbReference type="ARBA" id="ARBA00039954"/>
    </source>
</evidence>
<keyword evidence="2" id="KW-0963">Cytoplasm</keyword>
<dbReference type="InterPro" id="IPR006597">
    <property type="entry name" value="Sel1-like"/>
</dbReference>
<sequence>MEHALTKQSTLPAEPLPGTKSLRSGSIGSLGTELTAGTKSLHILDDAERKDKEEQELNEKVEALLLDKVKKGDPVATFQLAQFYFEQERYKEAKKYFYDIRENDLQAQYQLGIIYFDGIGTEKDMKRGFEYMKDVADSDAKWAQHLLPFAQYNIGRAYFEGCGVKQSDREAERYWILAADDGNPKASIKAQTALGMLYCRDDTRDLKKAFFWHSEATGNGSLESQGALGILYATGQGCKKDVDSAFECLKESSERGNVYSMGHLVAHYYSTKLYTKAAELAARLSQVDNFEELSKATDCLPVFVAKGVAMACFYYARCLHLGHGVKKDKDLAQHYYSRAYQFDGATTQRLQNMVTHGQI</sequence>
<keyword evidence="4" id="KW-0802">TPR repeat</keyword>
<dbReference type="InParanoid" id="A0A7M7HQH6"/>
<keyword evidence="3" id="KW-0677">Repeat</keyword>
<evidence type="ECO:0000256" key="4">
    <source>
        <dbReference type="ARBA" id="ARBA00022803"/>
    </source>
</evidence>
<name>A0A7M7HQH6_STRPU</name>
<reference evidence="8" key="2">
    <citation type="submission" date="2021-01" db="UniProtKB">
        <authorList>
            <consortium name="EnsemblMetazoa"/>
        </authorList>
    </citation>
    <scope>IDENTIFICATION</scope>
</reference>
<dbReference type="CTD" id="55805"/>
<dbReference type="Proteomes" id="UP000007110">
    <property type="component" value="Unassembled WGS sequence"/>
</dbReference>
<dbReference type="PANTHER" id="PTHR44554:SF1">
    <property type="entry name" value="LRP2-BINDING PROTEIN"/>
    <property type="match status" value="1"/>
</dbReference>
<dbReference type="FunCoup" id="A0A7M7HQH6">
    <property type="interactions" value="8"/>
</dbReference>
<accession>A0A7M7HQH6</accession>
<evidence type="ECO:0000256" key="2">
    <source>
        <dbReference type="ARBA" id="ARBA00022490"/>
    </source>
</evidence>
<dbReference type="GO" id="GO:0005737">
    <property type="term" value="C:cytoplasm"/>
    <property type="evidence" value="ECO:0007669"/>
    <property type="project" value="UniProtKB-SubCell"/>
</dbReference>
<dbReference type="OrthoDB" id="2384430at2759"/>
<dbReference type="KEGG" id="spu:592640"/>
<feature type="compositionally biased region" description="Polar residues" evidence="7">
    <location>
        <begin position="1"/>
        <end position="11"/>
    </location>
</feature>
<evidence type="ECO:0000256" key="3">
    <source>
        <dbReference type="ARBA" id="ARBA00022737"/>
    </source>
</evidence>
<feature type="region of interest" description="Disordered" evidence="7">
    <location>
        <begin position="1"/>
        <end position="33"/>
    </location>
</feature>